<protein>
    <submittedName>
        <fullName evidence="1">Uncharacterized protein</fullName>
    </submittedName>
</protein>
<dbReference type="EMBL" id="AMZH03011469">
    <property type="protein sequence ID" value="RRT52817.1"/>
    <property type="molecule type" value="Genomic_DNA"/>
</dbReference>
<sequence length="89" mass="9850">MTVKGHYNQMLGRNHVRASGQSSDDIVGDCPEFVEGLSMFGRCYQELVESSPEVCQEVCREFTGSLSGVRRQVVGSSPGVRWKNAGIRR</sequence>
<reference evidence="1 2" key="1">
    <citation type="journal article" date="2014" name="Agronomy (Basel)">
        <title>A Draft Genome Sequence for Ensete ventricosum, the Drought-Tolerant Tree Against Hunger.</title>
        <authorList>
            <person name="Harrison J."/>
            <person name="Moore K.A."/>
            <person name="Paszkiewicz K."/>
            <person name="Jones T."/>
            <person name="Grant M."/>
            <person name="Ambacheew D."/>
            <person name="Muzemil S."/>
            <person name="Studholme D.J."/>
        </authorList>
    </citation>
    <scope>NUCLEOTIDE SEQUENCE [LARGE SCALE GENOMIC DNA]</scope>
</reference>
<accession>A0A426YM65</accession>
<comment type="caution">
    <text evidence="1">The sequence shown here is derived from an EMBL/GenBank/DDBJ whole genome shotgun (WGS) entry which is preliminary data.</text>
</comment>
<evidence type="ECO:0000313" key="1">
    <source>
        <dbReference type="EMBL" id="RRT52817.1"/>
    </source>
</evidence>
<name>A0A426YM65_ENSVE</name>
<dbReference type="Proteomes" id="UP000287651">
    <property type="component" value="Unassembled WGS sequence"/>
</dbReference>
<gene>
    <name evidence="1" type="ORF">B296_00023352</name>
</gene>
<organism evidence="1 2">
    <name type="scientific">Ensete ventricosum</name>
    <name type="common">Abyssinian banana</name>
    <name type="synonym">Musa ensete</name>
    <dbReference type="NCBI Taxonomy" id="4639"/>
    <lineage>
        <taxon>Eukaryota</taxon>
        <taxon>Viridiplantae</taxon>
        <taxon>Streptophyta</taxon>
        <taxon>Embryophyta</taxon>
        <taxon>Tracheophyta</taxon>
        <taxon>Spermatophyta</taxon>
        <taxon>Magnoliopsida</taxon>
        <taxon>Liliopsida</taxon>
        <taxon>Zingiberales</taxon>
        <taxon>Musaceae</taxon>
        <taxon>Ensete</taxon>
    </lineage>
</organism>
<evidence type="ECO:0000313" key="2">
    <source>
        <dbReference type="Proteomes" id="UP000287651"/>
    </source>
</evidence>
<proteinExistence type="predicted"/>
<dbReference type="AlphaFoldDB" id="A0A426YM65"/>